<evidence type="ECO:0000313" key="2">
    <source>
        <dbReference type="EMBL" id="CAH0401967.1"/>
    </source>
</evidence>
<accession>A0ABN8B3H3</accession>
<organism evidence="2 3">
    <name type="scientific">Chilo suppressalis</name>
    <name type="common">Asiatic rice borer moth</name>
    <dbReference type="NCBI Taxonomy" id="168631"/>
    <lineage>
        <taxon>Eukaryota</taxon>
        <taxon>Metazoa</taxon>
        <taxon>Ecdysozoa</taxon>
        <taxon>Arthropoda</taxon>
        <taxon>Hexapoda</taxon>
        <taxon>Insecta</taxon>
        <taxon>Pterygota</taxon>
        <taxon>Neoptera</taxon>
        <taxon>Endopterygota</taxon>
        <taxon>Lepidoptera</taxon>
        <taxon>Glossata</taxon>
        <taxon>Ditrysia</taxon>
        <taxon>Pyraloidea</taxon>
        <taxon>Crambidae</taxon>
        <taxon>Crambinae</taxon>
        <taxon>Chilo</taxon>
    </lineage>
</organism>
<keyword evidence="3" id="KW-1185">Reference proteome</keyword>
<evidence type="ECO:0000313" key="3">
    <source>
        <dbReference type="Proteomes" id="UP001153292"/>
    </source>
</evidence>
<dbReference type="Pfam" id="PF14924">
    <property type="entry name" value="MAP10_N"/>
    <property type="match status" value="1"/>
</dbReference>
<gene>
    <name evidence="2" type="ORF">CHILSU_LOCUS5204</name>
</gene>
<evidence type="ECO:0000256" key="1">
    <source>
        <dbReference type="SAM" id="MobiDB-lite"/>
    </source>
</evidence>
<name>A0ABN8B3H3_CHISP</name>
<sequence>MTKQDDGLFLLEVLIDKVVFIKSPCFSDKDFRTCVNIECSNIEPLEICDDDPGVSTSKSMGPFVKNFNSGKSCLFSLKESEISAAMSKFPVKVSIYKSLPCGCLPTKIVMGETTIDMTKEFVEARKNFLTDPNNVSYQALKDSFRIFGPDGTETGEIVMFLRISCFGKLIITRFQGGGPPALSAGGGNAIVDRSCNPQREFQTSQEPCACGAARGSAGLGAAGGNEGTMGGGIGGGGGGVCPPARDLYNIMPCQDPDDPCYCTGPKPPPKDPMACRNTDQYCLHIPKGELLKKPYTQEIIKEQKINLMTTMQTDRLFMSEIVLANIKECNERSNIQKQFARLPDYSMQPSESYTVYENISTFAFDSIESNKQSIPLFNTLDYANNSQSDYLNSEHDSFDLENDLFFGTKETAVYMTLYDDLSYNHSLRSRSTAGTQATASINKCLQIQNESDISTRRPNTISSNSCNYSSCTMTTNPYYGNKKIDRMRYSDVYFFGRKRDPPNPEQMEMGKKVKLQRGGQTNSIPIQTNKVTGASTGTSTKTVSIKEDKSCNESTCPAIAQSVKGDMVATVSHIKLGPREPCPVHGKEPCQGPKCIVASSGEEKAPVKVTTVSNPRRGVFELVIRKMTGAPLAKNELMLEWTPPPNQPSCITPCILPCSPTVPSCHPSKCKMIVCRPTPCKPNGCRKPCGPPCRSVPCSFCCNKVCSKPCRPCKPRRPCTPPRCRPCSPCKPCKQCKPCRPCPPPRKIFKRPCRPPPCKPCGRCRPCSPCESPPPCKPSSPCRSCRRCKPCPPMRCKPCRRCLPCPSSPCRSCRPCPPSPCRPFPPPPCSPCSLCPPCPPLCTPSSFCDTTYRGSSYTSSPCLPPCAMVRKKSRKCKSHPRIKAHRKRISPCSNRSKCCPVVRCRSLPGVCVRCCGILPRLPQKCCPIISCKPPRCRSSCSTYCA</sequence>
<reference evidence="2" key="1">
    <citation type="submission" date="2021-12" db="EMBL/GenBank/DDBJ databases">
        <authorList>
            <person name="King R."/>
        </authorList>
    </citation>
    <scope>NUCLEOTIDE SEQUENCE</scope>
</reference>
<feature type="compositionally biased region" description="Polar residues" evidence="1">
    <location>
        <begin position="518"/>
        <end position="539"/>
    </location>
</feature>
<protein>
    <submittedName>
        <fullName evidence="2">Uncharacterized protein</fullName>
    </submittedName>
</protein>
<proteinExistence type="predicted"/>
<feature type="region of interest" description="Disordered" evidence="1">
    <location>
        <begin position="515"/>
        <end position="539"/>
    </location>
</feature>
<dbReference type="Proteomes" id="UP001153292">
    <property type="component" value="Chromosome 2"/>
</dbReference>
<dbReference type="EMBL" id="OU963895">
    <property type="protein sequence ID" value="CAH0401967.1"/>
    <property type="molecule type" value="Genomic_DNA"/>
</dbReference>